<feature type="transmembrane region" description="Helical" evidence="11">
    <location>
        <begin position="6"/>
        <end position="25"/>
    </location>
</feature>
<keyword evidence="7 11" id="KW-1133">Transmembrane helix</keyword>
<keyword evidence="9" id="KW-0739">Sodium transport</keyword>
<comment type="subcellular location">
    <subcellularLocation>
        <location evidence="1">Membrane</location>
        <topology evidence="1">Multi-pass membrane protein</topology>
    </subcellularLocation>
</comment>
<evidence type="ECO:0000256" key="9">
    <source>
        <dbReference type="ARBA" id="ARBA00023201"/>
    </source>
</evidence>
<keyword evidence="9" id="KW-0406">Ion transport</keyword>
<keyword evidence="13" id="KW-1185">Reference proteome</keyword>
<dbReference type="EMBL" id="JBHRXJ010000005">
    <property type="protein sequence ID" value="MFC3528303.1"/>
    <property type="molecule type" value="Genomic_DNA"/>
</dbReference>
<evidence type="ECO:0000256" key="4">
    <source>
        <dbReference type="ARBA" id="ARBA00022475"/>
    </source>
</evidence>
<comment type="caution">
    <text evidence="12">The sequence shown here is derived from an EMBL/GenBank/DDBJ whole genome shotgun (WGS) entry which is preliminary data.</text>
</comment>
<evidence type="ECO:0000256" key="10">
    <source>
        <dbReference type="RuleBase" id="RU362091"/>
    </source>
</evidence>
<accession>A0ABV7R5V6</accession>
<dbReference type="InterPro" id="IPR018212">
    <property type="entry name" value="Na/solute_symporter_CS"/>
</dbReference>
<feature type="transmembrane region" description="Helical" evidence="11">
    <location>
        <begin position="487"/>
        <end position="505"/>
    </location>
</feature>
<dbReference type="RefSeq" id="WP_377744009.1">
    <property type="nucleotide sequence ID" value="NZ_JBHRXJ010000005.1"/>
</dbReference>
<dbReference type="PANTHER" id="PTHR48086">
    <property type="entry name" value="SODIUM/PROLINE SYMPORTER-RELATED"/>
    <property type="match status" value="1"/>
</dbReference>
<dbReference type="PANTHER" id="PTHR48086:SF5">
    <property type="entry name" value="NA(+):SOLUTE SYMPORTER (SSF FAMILY)"/>
    <property type="match status" value="1"/>
</dbReference>
<keyword evidence="9" id="KW-0915">Sodium</keyword>
<feature type="transmembrane region" description="Helical" evidence="11">
    <location>
        <begin position="581"/>
        <end position="605"/>
    </location>
</feature>
<feature type="transmembrane region" description="Helical" evidence="11">
    <location>
        <begin position="511"/>
        <end position="531"/>
    </location>
</feature>
<dbReference type="InterPro" id="IPR050277">
    <property type="entry name" value="Sodium:Solute_Symporter"/>
</dbReference>
<evidence type="ECO:0000256" key="1">
    <source>
        <dbReference type="ARBA" id="ARBA00004141"/>
    </source>
</evidence>
<feature type="transmembrane region" description="Helical" evidence="11">
    <location>
        <begin position="439"/>
        <end position="467"/>
    </location>
</feature>
<dbReference type="Gene3D" id="1.20.1730.10">
    <property type="entry name" value="Sodium/glucose cotransporter"/>
    <property type="match status" value="1"/>
</dbReference>
<keyword evidence="5 11" id="KW-0812">Transmembrane</keyword>
<dbReference type="PROSITE" id="PS00457">
    <property type="entry name" value="NA_SOLUT_SYMP_2"/>
    <property type="match status" value="1"/>
</dbReference>
<evidence type="ECO:0000256" key="11">
    <source>
        <dbReference type="SAM" id="Phobius"/>
    </source>
</evidence>
<evidence type="ECO:0000256" key="3">
    <source>
        <dbReference type="ARBA" id="ARBA00022448"/>
    </source>
</evidence>
<evidence type="ECO:0000256" key="6">
    <source>
        <dbReference type="ARBA" id="ARBA00022847"/>
    </source>
</evidence>
<evidence type="ECO:0000256" key="7">
    <source>
        <dbReference type="ARBA" id="ARBA00022989"/>
    </source>
</evidence>
<feature type="transmembrane region" description="Helical" evidence="11">
    <location>
        <begin position="154"/>
        <end position="171"/>
    </location>
</feature>
<keyword evidence="3" id="KW-0813">Transport</keyword>
<evidence type="ECO:0000313" key="12">
    <source>
        <dbReference type="EMBL" id="MFC3528303.1"/>
    </source>
</evidence>
<sequence>MDQFTLNLIFIGASFALYFGIAIWARAGSTAEFYAANRGVHPVMNGMATAADWMSAASFISMAGLIAFTGYDNSTYLMGWTGGYVLLAMLLAPYLRKFGKFTVPEFIGDRFYSKTARIIGVICLLIISITYVIGQMEGVGITFARYLEVSKETGLWIGAAVVFAYAVLGGMKGVTYTQVAQYIVLIIAYTIPAIFISLALTSNFLPQLGLFGSHDGSGMEFLTKLDQVVTDLGFKAYTEHNGSTLNMVLFTLALMIGTAGLPHVIIRFFTVPKVSDARSSAGWALVFIALLYTVAPAVGSMARLNLSTTMWPGAKTGDTYSQPAVSLDAIETAPELNWMRTWAKTGLLEWQDKNGDGMIQYYNDGADAQAKALAAATASGDQAAIDAAQTAHDEALAAGIAKLPNAPADAATWKGNELTKVSNDIMVLANPEIANLPGWVIAIVAAGGLAAALSTAAGLLLAISGAVSHDLIKGAINPGISEKSELMAARISMAVSILVATILGLNPPGFAAQTVALAFGLAASSIFPVLMMGIFSKRVNKQGAIWGMIAGMVSTLVYIFTYKGWFFLAGTNMLEDTAANWIFGIAPASFGVVGAAINFAVAYLVSAATEEPPEHVQELVESIRVPKGAGAATHH</sequence>
<feature type="transmembrane region" description="Helical" evidence="11">
    <location>
        <begin position="183"/>
        <end position="205"/>
    </location>
</feature>
<reference evidence="13" key="1">
    <citation type="journal article" date="2019" name="Int. J. Syst. Evol. Microbiol.">
        <title>The Global Catalogue of Microorganisms (GCM) 10K type strain sequencing project: providing services to taxonomists for standard genome sequencing and annotation.</title>
        <authorList>
            <consortium name="The Broad Institute Genomics Platform"/>
            <consortium name="The Broad Institute Genome Sequencing Center for Infectious Disease"/>
            <person name="Wu L."/>
            <person name="Ma J."/>
        </authorList>
    </citation>
    <scope>NUCLEOTIDE SEQUENCE [LARGE SCALE GENOMIC DNA]</scope>
    <source>
        <strain evidence="13">KCTC 42899</strain>
    </source>
</reference>
<keyword evidence="6" id="KW-0769">Symport</keyword>
<feature type="transmembrane region" description="Helical" evidence="11">
    <location>
        <begin position="46"/>
        <end position="71"/>
    </location>
</feature>
<feature type="transmembrane region" description="Helical" evidence="11">
    <location>
        <begin position="543"/>
        <end position="561"/>
    </location>
</feature>
<dbReference type="PROSITE" id="PS50283">
    <property type="entry name" value="NA_SOLUT_SYMP_3"/>
    <property type="match status" value="1"/>
</dbReference>
<evidence type="ECO:0000256" key="8">
    <source>
        <dbReference type="ARBA" id="ARBA00023136"/>
    </source>
</evidence>
<dbReference type="Pfam" id="PF00474">
    <property type="entry name" value="SSF"/>
    <property type="match status" value="2"/>
</dbReference>
<gene>
    <name evidence="12" type="ORF">ACFOMH_08940</name>
</gene>
<organism evidence="12 13">
    <name type="scientific">Paracoccus mangrovi</name>
    <dbReference type="NCBI Taxonomy" id="1715645"/>
    <lineage>
        <taxon>Bacteria</taxon>
        <taxon>Pseudomonadati</taxon>
        <taxon>Pseudomonadota</taxon>
        <taxon>Alphaproteobacteria</taxon>
        <taxon>Rhodobacterales</taxon>
        <taxon>Paracoccaceae</taxon>
        <taxon>Paracoccus</taxon>
    </lineage>
</organism>
<feature type="transmembrane region" description="Helical" evidence="11">
    <location>
        <begin position="116"/>
        <end position="134"/>
    </location>
</feature>
<dbReference type="CDD" id="cd11480">
    <property type="entry name" value="SLC5sbd_u4"/>
    <property type="match status" value="1"/>
</dbReference>
<evidence type="ECO:0000256" key="5">
    <source>
        <dbReference type="ARBA" id="ARBA00022692"/>
    </source>
</evidence>
<feature type="transmembrane region" description="Helical" evidence="11">
    <location>
        <begin position="281"/>
        <end position="302"/>
    </location>
</feature>
<keyword evidence="8 11" id="KW-0472">Membrane</keyword>
<evidence type="ECO:0000313" key="13">
    <source>
        <dbReference type="Proteomes" id="UP001595721"/>
    </source>
</evidence>
<protein>
    <submittedName>
        <fullName evidence="12">Sodium:solute symporter family protein</fullName>
    </submittedName>
</protein>
<evidence type="ECO:0000256" key="2">
    <source>
        <dbReference type="ARBA" id="ARBA00006434"/>
    </source>
</evidence>
<proteinExistence type="inferred from homology"/>
<keyword evidence="4" id="KW-1003">Cell membrane</keyword>
<dbReference type="InterPro" id="IPR001734">
    <property type="entry name" value="Na/solute_symporter"/>
</dbReference>
<feature type="transmembrane region" description="Helical" evidence="11">
    <location>
        <begin position="247"/>
        <end position="269"/>
    </location>
</feature>
<name>A0ABV7R5V6_9RHOB</name>
<dbReference type="NCBIfam" id="TIGR03648">
    <property type="entry name" value="Na_symport_lg"/>
    <property type="match status" value="1"/>
</dbReference>
<dbReference type="InterPro" id="IPR038377">
    <property type="entry name" value="Na/Glc_symporter_sf"/>
</dbReference>
<dbReference type="Proteomes" id="UP001595721">
    <property type="component" value="Unassembled WGS sequence"/>
</dbReference>
<feature type="transmembrane region" description="Helical" evidence="11">
    <location>
        <begin position="77"/>
        <end position="95"/>
    </location>
</feature>
<dbReference type="InterPro" id="IPR019899">
    <property type="entry name" value="Na/solute_symporter_VC_2705"/>
</dbReference>
<comment type="similarity">
    <text evidence="2 10">Belongs to the sodium:solute symporter (SSF) (TC 2.A.21) family.</text>
</comment>